<keyword evidence="5 11" id="KW-0547">Nucleotide-binding</keyword>
<evidence type="ECO:0000256" key="2">
    <source>
        <dbReference type="ARBA" id="ARBA00008598"/>
    </source>
</evidence>
<dbReference type="EC" id="3.1.21.3" evidence="11"/>
<dbReference type="InterPro" id="IPR007409">
    <property type="entry name" value="Restrct_endonuc_type1_HsdR_N"/>
</dbReference>
<evidence type="ECO:0000313" key="13">
    <source>
        <dbReference type="EMBL" id="PAF55092.1"/>
    </source>
</evidence>
<dbReference type="SUPFAM" id="SSF52540">
    <property type="entry name" value="P-loop containing nucleoside triphosphate hydrolases"/>
    <property type="match status" value="2"/>
</dbReference>
<evidence type="ECO:0000256" key="10">
    <source>
        <dbReference type="ARBA" id="ARBA00023125"/>
    </source>
</evidence>
<evidence type="ECO:0000259" key="12">
    <source>
        <dbReference type="PROSITE" id="PS51192"/>
    </source>
</evidence>
<proteinExistence type="inferred from homology"/>
<evidence type="ECO:0000256" key="8">
    <source>
        <dbReference type="ARBA" id="ARBA00022801"/>
    </source>
</evidence>
<evidence type="ECO:0000256" key="11">
    <source>
        <dbReference type="RuleBase" id="RU364115"/>
    </source>
</evidence>
<sequence>MTNNKFKTIFRSGIWTLAGSYPQKDYIPEYKSELELEKSFIKQLGDQGIVHLDFVKEKKSLLSNLREQIEKLNDYTFSDNDWENFLNTYLNKVNDSIKEKAKKIQDDYYHSFQEEKTGKWQRIEIINKKNLSANSLQVINQYKAQGPIKNRYDVTILVNGLPLVHIELKKPNVNIKEAFNQINRYQNDSFGEDSRLFEYVQIFVISNGSKTKYYSNTVRDRVVSESGSTHDRTKTSNSYGFTSFWADSENINIYGLSDFTSTFFSRNTLLNILTKYCIFTSEESLLVMRPYQIEATENIIKKIEWAKNNKYSPKDSGGYIWHTTGSGKTLTSFKTAVLAKDLEYIKKVLFVVDRKDLDFQTMKEYDKFQKNAANSTSSTRQLKEKLDSVDDEDKIIITTIQKLSNFVNSNKSHPVYKEHVVIIFDECHRSQFGEMHKAITTSFKRYYLFGFTGTPIFAKNAQLMTTEQLFGKPLHTYTIVNAIKDKNVLPFNLHNTVVAKVKGNASESEKAIRAIYQDEGKKGQKIEKITEFILEYFNSMTLRHTAQFELKVTENVDEYVSSSNKYRNHEHSEKMKQMKPLIRGNKIVKGFNSILAVESIKDAIIYYQQFKLQQEKFEESTRLKVAMIYSFAPNVQLEDGEMAEENNDDAGALPKDQRVALEEAINDYYKLFGKSGSEEINNEPHEGFHYTSGENFQNYYKNVSERMKNKEIDLLIVVNMFLTGFDATALNTLWLDKNLKMHSLIQAFSRTNRILNESKQFGNIVSFRNIQENVDEAIKLFGDENAKGIVLLKSFDEYYYGADGYKELVSELKSKFPNIHSIESNEQKRAFISTFNKILKLRNILRTFPEDFKNDNLLTRGELDYYQGIYNEEYHEWKERSRQSDVFIVNEYLDFEISLLKSVSYDFDHISKLLIENIESPNDEDVEETVKQIINASIGLRSKKDLLIAFIRLINANGELKELNRQEKKEFIYNSWIEFLKKEKSDAIEKLIKEYKLRHKQTIKFIDMCFERKQLVDYGQAFSKIFESSPRFVKDEKGESIGAKRRKEVLLALNKYFEKFKDFN</sequence>
<dbReference type="NCBIfam" id="TIGR00348">
    <property type="entry name" value="hsdR"/>
    <property type="match status" value="1"/>
</dbReference>
<accession>A0ABX4H5K6</accession>
<dbReference type="PANTHER" id="PTHR30195">
    <property type="entry name" value="TYPE I SITE-SPECIFIC DEOXYRIBONUCLEASE PROTEIN SUBUNIT M AND R"/>
    <property type="match status" value="1"/>
</dbReference>
<dbReference type="Proteomes" id="UP000217033">
    <property type="component" value="Unassembled WGS sequence"/>
</dbReference>
<dbReference type="Pfam" id="PF12008">
    <property type="entry name" value="EcoR124_C"/>
    <property type="match status" value="1"/>
</dbReference>
<evidence type="ECO:0000256" key="3">
    <source>
        <dbReference type="ARBA" id="ARBA00011296"/>
    </source>
</evidence>
<dbReference type="Gene3D" id="3.40.50.300">
    <property type="entry name" value="P-loop containing nucleotide triphosphate hydrolases"/>
    <property type="match status" value="2"/>
</dbReference>
<dbReference type="PANTHER" id="PTHR30195:SF16">
    <property type="entry name" value="TYPE I RESTRICTION ENZYME ENDONUCLEASE SUBUNIT"/>
    <property type="match status" value="1"/>
</dbReference>
<keyword evidence="4" id="KW-0540">Nuclease</keyword>
<dbReference type="PROSITE" id="PS51192">
    <property type="entry name" value="HELICASE_ATP_BIND_1"/>
    <property type="match status" value="1"/>
</dbReference>
<evidence type="ECO:0000256" key="1">
    <source>
        <dbReference type="ARBA" id="ARBA00000851"/>
    </source>
</evidence>
<dbReference type="InterPro" id="IPR027417">
    <property type="entry name" value="P-loop_NTPase"/>
</dbReference>
<evidence type="ECO:0000256" key="7">
    <source>
        <dbReference type="ARBA" id="ARBA00022759"/>
    </source>
</evidence>
<comment type="function">
    <text evidence="11">Subunit R is required for both nuclease and ATPase activities, but not for modification.</text>
</comment>
<name>A0ABX4H5K6_9BACT</name>
<reference evidence="13" key="1">
    <citation type="submission" date="2017-08" db="EMBL/GenBank/DDBJ databases">
        <authorList>
            <person name="Alvarez-Ponce D."/>
            <person name="Weitzman C.L."/>
            <person name="Tillett R.L."/>
            <person name="Sandmeier F.C."/>
            <person name="Tracy C.R."/>
        </authorList>
    </citation>
    <scope>NUCLEOTIDE SEQUENCE [LARGE SCALE GENOMIC DNA]</scope>
    <source>
        <strain evidence="13">PS6</strain>
    </source>
</reference>
<evidence type="ECO:0000256" key="4">
    <source>
        <dbReference type="ARBA" id="ARBA00022722"/>
    </source>
</evidence>
<dbReference type="Pfam" id="PF22679">
    <property type="entry name" value="T1R_D3-like"/>
    <property type="match status" value="1"/>
</dbReference>
<dbReference type="CDD" id="cd18030">
    <property type="entry name" value="DEXHc_RE_I_HsdR"/>
    <property type="match status" value="1"/>
</dbReference>
<evidence type="ECO:0000313" key="14">
    <source>
        <dbReference type="Proteomes" id="UP000217033"/>
    </source>
</evidence>
<organism evidence="13 14">
    <name type="scientific">Mycoplasmopsis agassizii</name>
    <dbReference type="NCBI Taxonomy" id="33922"/>
    <lineage>
        <taxon>Bacteria</taxon>
        <taxon>Bacillati</taxon>
        <taxon>Mycoplasmatota</taxon>
        <taxon>Mycoplasmoidales</taxon>
        <taxon>Metamycoplasmataceae</taxon>
        <taxon>Mycoplasmopsis</taxon>
    </lineage>
</organism>
<dbReference type="Gene3D" id="3.90.1570.50">
    <property type="match status" value="1"/>
</dbReference>
<keyword evidence="14" id="KW-1185">Reference proteome</keyword>
<keyword evidence="9 11" id="KW-0067">ATP-binding</keyword>
<dbReference type="SMART" id="SM00487">
    <property type="entry name" value="DEXDc"/>
    <property type="match status" value="1"/>
</dbReference>
<dbReference type="CDD" id="cd18800">
    <property type="entry name" value="SF2_C_EcoR124I-like"/>
    <property type="match status" value="1"/>
</dbReference>
<keyword evidence="7" id="KW-0255">Endonuclease</keyword>
<dbReference type="InterPro" id="IPR004473">
    <property type="entry name" value="Restrct_endonuc_typeI_HsdR"/>
</dbReference>
<dbReference type="EMBL" id="NQMN01000001">
    <property type="protein sequence ID" value="PAF55092.1"/>
    <property type="molecule type" value="Genomic_DNA"/>
</dbReference>
<comment type="caution">
    <text evidence="13">The sequence shown here is derived from an EMBL/GenBank/DDBJ whole genome shotgun (WGS) entry which is preliminary data.</text>
</comment>
<keyword evidence="6 11" id="KW-0680">Restriction system</keyword>
<comment type="catalytic activity">
    <reaction evidence="1 11">
        <text>Endonucleolytic cleavage of DNA to give random double-stranded fragments with terminal 5'-phosphates, ATP is simultaneously hydrolyzed.</text>
        <dbReference type="EC" id="3.1.21.3"/>
    </reaction>
</comment>
<dbReference type="CDD" id="cd22332">
    <property type="entry name" value="HsdR_N"/>
    <property type="match status" value="1"/>
</dbReference>
<keyword evidence="8 11" id="KW-0378">Hydrolase</keyword>
<comment type="subunit">
    <text evidence="3 11">The type I restriction/modification system is composed of three polypeptides R, M and S.</text>
</comment>
<dbReference type="InterPro" id="IPR022625">
    <property type="entry name" value="TypeI_RM_Rsu_C"/>
</dbReference>
<feature type="domain" description="Helicase ATP-binding" evidence="12">
    <location>
        <begin position="309"/>
        <end position="473"/>
    </location>
</feature>
<gene>
    <name evidence="13" type="ORF">CJF60_00165</name>
</gene>
<dbReference type="InterPro" id="IPR014001">
    <property type="entry name" value="Helicase_ATP-bd"/>
</dbReference>
<dbReference type="InterPro" id="IPR051268">
    <property type="entry name" value="Type-I_R_enzyme_R_subunit"/>
</dbReference>
<protein>
    <recommendedName>
        <fullName evidence="11">Type I restriction enzyme endonuclease subunit</fullName>
        <shortName evidence="11">R protein</shortName>
        <ecNumber evidence="11">3.1.21.3</ecNumber>
    </recommendedName>
</protein>
<evidence type="ECO:0000256" key="9">
    <source>
        <dbReference type="ARBA" id="ARBA00022840"/>
    </source>
</evidence>
<dbReference type="InterPro" id="IPR040980">
    <property type="entry name" value="SWI2_SNF2"/>
</dbReference>
<dbReference type="Gene3D" id="1.20.58.2040">
    <property type="match status" value="1"/>
</dbReference>
<evidence type="ECO:0000256" key="6">
    <source>
        <dbReference type="ARBA" id="ARBA00022747"/>
    </source>
</evidence>
<dbReference type="RefSeq" id="WP_084232825.1">
    <property type="nucleotide sequence ID" value="NZ_FWXE01000017.1"/>
</dbReference>
<keyword evidence="10 11" id="KW-0238">DNA-binding</keyword>
<evidence type="ECO:0000256" key="5">
    <source>
        <dbReference type="ARBA" id="ARBA00022741"/>
    </source>
</evidence>
<dbReference type="InterPro" id="IPR055180">
    <property type="entry name" value="HsdR_RecA-like_helicase_dom_2"/>
</dbReference>
<dbReference type="Pfam" id="PF18766">
    <property type="entry name" value="SWI2_SNF2"/>
    <property type="match status" value="1"/>
</dbReference>
<dbReference type="Pfam" id="PF04313">
    <property type="entry name" value="HSDR_N"/>
    <property type="match status" value="1"/>
</dbReference>
<comment type="similarity">
    <text evidence="2 11">Belongs to the HsdR family.</text>
</comment>